<dbReference type="Proteomes" id="UP000218287">
    <property type="component" value="Chromosome"/>
</dbReference>
<sequence>MTQSTHKYREDEWWYIFYGSCGGGHKNLNTAIYDISGGINRDLREVKEECLTQGKSSGEDWLIIAEEKHYLESISK</sequence>
<reference evidence="1 2" key="1">
    <citation type="submission" date="2017-06" db="EMBL/GenBank/DDBJ databases">
        <title>Genome sequencing of cyanobaciteial culture collection at National Institute for Environmental Studies (NIES).</title>
        <authorList>
            <person name="Hirose Y."/>
            <person name="Shimura Y."/>
            <person name="Fujisawa T."/>
            <person name="Nakamura Y."/>
            <person name="Kawachi M."/>
        </authorList>
    </citation>
    <scope>NUCLEOTIDE SEQUENCE [LARGE SCALE GENOMIC DNA]</scope>
    <source>
        <strain evidence="1 2">NIES-21</strain>
    </source>
</reference>
<dbReference type="EMBL" id="AP018174">
    <property type="protein sequence ID" value="BAY15647.1"/>
    <property type="molecule type" value="Genomic_DNA"/>
</dbReference>
<dbReference type="AlphaFoldDB" id="A0A1Z4GDU3"/>
<evidence type="ECO:0000313" key="1">
    <source>
        <dbReference type="EMBL" id="BAY15647.1"/>
    </source>
</evidence>
<dbReference type="OrthoDB" id="9858641at2"/>
<organism evidence="1 2">
    <name type="scientific">Anabaenopsis circularis NIES-21</name>
    <dbReference type="NCBI Taxonomy" id="1085406"/>
    <lineage>
        <taxon>Bacteria</taxon>
        <taxon>Bacillati</taxon>
        <taxon>Cyanobacteriota</taxon>
        <taxon>Cyanophyceae</taxon>
        <taxon>Nostocales</taxon>
        <taxon>Nodulariaceae</taxon>
        <taxon>Anabaenopsis</taxon>
    </lineage>
</organism>
<gene>
    <name evidence="1" type="ORF">NIES21_14650</name>
</gene>
<protein>
    <submittedName>
        <fullName evidence="1">Uncharacterized protein</fullName>
    </submittedName>
</protein>
<proteinExistence type="predicted"/>
<name>A0A1Z4GDU3_9CYAN</name>
<evidence type="ECO:0000313" key="2">
    <source>
        <dbReference type="Proteomes" id="UP000218287"/>
    </source>
</evidence>
<keyword evidence="2" id="KW-1185">Reference proteome</keyword>
<accession>A0A1Z4GDU3</accession>